<dbReference type="InterPro" id="IPR010998">
    <property type="entry name" value="Integrase_recombinase_N"/>
</dbReference>
<dbReference type="InterPro" id="IPR011010">
    <property type="entry name" value="DNA_brk_join_enz"/>
</dbReference>
<evidence type="ECO:0000256" key="1">
    <source>
        <dbReference type="ARBA" id="ARBA00008857"/>
    </source>
</evidence>
<accession>A0A2T0QA64</accession>
<sequence>MSRVWIEDRAEHADYRERVAAAKKAKRTPPGRWRVRWYNPAGKLKTKTVGTVTEADAAKRDVERQLDSGTYRDPAAGKVKVRDVADAWFTAQVQLKDGSKNVYRDALDDYVLPQWGARAVASVRFEEVAAWIAKLESEPGKKKASLGPATIRMIHLVFLMVMEWAVKSGKIAVNPARDVPLPRLPMADHVYLTHVEVEVLATAAGEYRPLILFLAYTGLRWGEASALTVGRLDLEARRAHVVQQYTDNKGTLSLDTPKTHERRQVPIPAFLVDELRPLVEGRDADALVFTAPRGGPLWLRTWRPRYFNKALAKAGLSGRKVTPHKLRHTAASLAIAAGADVLVIQKMLGHAKPSITLDTYGHLFPDRLDEVAEAVDARRAGALSGAAEKQRTAEAA</sequence>
<dbReference type="PANTHER" id="PTHR30349:SF64">
    <property type="entry name" value="PROPHAGE INTEGRASE INTD-RELATED"/>
    <property type="match status" value="1"/>
</dbReference>
<dbReference type="Proteomes" id="UP000237846">
    <property type="component" value="Unassembled WGS sequence"/>
</dbReference>
<evidence type="ECO:0000313" key="7">
    <source>
        <dbReference type="EMBL" id="PRY00701.1"/>
    </source>
</evidence>
<dbReference type="GO" id="GO:0006310">
    <property type="term" value="P:DNA recombination"/>
    <property type="evidence" value="ECO:0007669"/>
    <property type="project" value="UniProtKB-KW"/>
</dbReference>
<feature type="domain" description="Tyr recombinase" evidence="5">
    <location>
        <begin position="187"/>
        <end position="373"/>
    </location>
</feature>
<evidence type="ECO:0000256" key="3">
    <source>
        <dbReference type="ARBA" id="ARBA00023172"/>
    </source>
</evidence>
<dbReference type="SUPFAM" id="SSF56349">
    <property type="entry name" value="DNA breaking-rejoining enzymes"/>
    <property type="match status" value="1"/>
</dbReference>
<dbReference type="InterPro" id="IPR002104">
    <property type="entry name" value="Integrase_catalytic"/>
</dbReference>
<proteinExistence type="inferred from homology"/>
<dbReference type="Pfam" id="PF00589">
    <property type="entry name" value="Phage_integrase"/>
    <property type="match status" value="1"/>
</dbReference>
<dbReference type="InterPro" id="IPR013762">
    <property type="entry name" value="Integrase-like_cat_sf"/>
</dbReference>
<dbReference type="EMBL" id="PVZC01000002">
    <property type="protein sequence ID" value="PRY00701.1"/>
    <property type="molecule type" value="Genomic_DNA"/>
</dbReference>
<dbReference type="GO" id="GO:0015074">
    <property type="term" value="P:DNA integration"/>
    <property type="evidence" value="ECO:0007669"/>
    <property type="project" value="InterPro"/>
</dbReference>
<name>A0A2T0QA64_9ACTN</name>
<dbReference type="PROSITE" id="PS51898">
    <property type="entry name" value="TYR_RECOMBINASE"/>
    <property type="match status" value="1"/>
</dbReference>
<keyword evidence="2 4" id="KW-0238">DNA-binding</keyword>
<dbReference type="InterPro" id="IPR044068">
    <property type="entry name" value="CB"/>
</dbReference>
<dbReference type="CDD" id="cd01189">
    <property type="entry name" value="INT_ICEBs1_C_like"/>
    <property type="match status" value="1"/>
</dbReference>
<evidence type="ECO:0000256" key="4">
    <source>
        <dbReference type="PROSITE-ProRule" id="PRU01248"/>
    </source>
</evidence>
<dbReference type="AlphaFoldDB" id="A0A2T0QA64"/>
<dbReference type="InterPro" id="IPR050090">
    <property type="entry name" value="Tyrosine_recombinase_XerCD"/>
</dbReference>
<keyword evidence="8" id="KW-1185">Reference proteome</keyword>
<keyword evidence="3" id="KW-0233">DNA recombination</keyword>
<dbReference type="Gene3D" id="1.10.443.10">
    <property type="entry name" value="Intergrase catalytic core"/>
    <property type="match status" value="1"/>
</dbReference>
<dbReference type="RefSeq" id="WP_106242569.1">
    <property type="nucleotide sequence ID" value="NZ_PVZC01000002.1"/>
</dbReference>
<dbReference type="PANTHER" id="PTHR30349">
    <property type="entry name" value="PHAGE INTEGRASE-RELATED"/>
    <property type="match status" value="1"/>
</dbReference>
<feature type="domain" description="Core-binding (CB)" evidence="6">
    <location>
        <begin position="79"/>
        <end position="166"/>
    </location>
</feature>
<dbReference type="Gene3D" id="1.10.150.130">
    <property type="match status" value="1"/>
</dbReference>
<reference evidence="7 8" key="1">
    <citation type="submission" date="2018-03" db="EMBL/GenBank/DDBJ databases">
        <title>Genomic Encyclopedia of Archaeal and Bacterial Type Strains, Phase II (KMG-II): from individual species to whole genera.</title>
        <authorList>
            <person name="Goeker M."/>
        </authorList>
    </citation>
    <scope>NUCLEOTIDE SEQUENCE [LARGE SCALE GENOMIC DNA]</scope>
    <source>
        <strain evidence="7 8">DSM 45601</strain>
    </source>
</reference>
<evidence type="ECO:0000256" key="2">
    <source>
        <dbReference type="ARBA" id="ARBA00023125"/>
    </source>
</evidence>
<dbReference type="GO" id="GO:0003677">
    <property type="term" value="F:DNA binding"/>
    <property type="evidence" value="ECO:0007669"/>
    <property type="project" value="UniProtKB-UniRule"/>
</dbReference>
<gene>
    <name evidence="7" type="ORF">CLV72_102332</name>
</gene>
<comment type="caution">
    <text evidence="7">The sequence shown here is derived from an EMBL/GenBank/DDBJ whole genome shotgun (WGS) entry which is preliminary data.</text>
</comment>
<evidence type="ECO:0000259" key="5">
    <source>
        <dbReference type="PROSITE" id="PS51898"/>
    </source>
</evidence>
<protein>
    <submittedName>
        <fullName evidence="7">Site-specific recombinase XerD</fullName>
    </submittedName>
</protein>
<dbReference type="PROSITE" id="PS51900">
    <property type="entry name" value="CB"/>
    <property type="match status" value="1"/>
</dbReference>
<dbReference type="OrthoDB" id="1822491at2"/>
<evidence type="ECO:0000313" key="8">
    <source>
        <dbReference type="Proteomes" id="UP000237846"/>
    </source>
</evidence>
<organism evidence="7 8">
    <name type="scientific">Allonocardiopsis opalescens</name>
    <dbReference type="NCBI Taxonomy" id="1144618"/>
    <lineage>
        <taxon>Bacteria</taxon>
        <taxon>Bacillati</taxon>
        <taxon>Actinomycetota</taxon>
        <taxon>Actinomycetes</taxon>
        <taxon>Streptosporangiales</taxon>
        <taxon>Allonocardiopsis</taxon>
    </lineage>
</organism>
<evidence type="ECO:0000259" key="6">
    <source>
        <dbReference type="PROSITE" id="PS51900"/>
    </source>
</evidence>
<comment type="similarity">
    <text evidence="1">Belongs to the 'phage' integrase family.</text>
</comment>